<protein>
    <submittedName>
        <fullName evidence="4">ADAMTS-like protein 5</fullName>
    </submittedName>
</protein>
<name>A0A8X6YR01_9ARAC</name>
<dbReference type="GO" id="GO:0005576">
    <property type="term" value="C:extracellular region"/>
    <property type="evidence" value="ECO:0007669"/>
    <property type="project" value="UniProtKB-SubCell"/>
</dbReference>
<dbReference type="GO" id="GO:0031012">
    <property type="term" value="C:extracellular matrix"/>
    <property type="evidence" value="ECO:0007669"/>
    <property type="project" value="TreeGrafter"/>
</dbReference>
<evidence type="ECO:0000256" key="2">
    <source>
        <dbReference type="ARBA" id="ARBA00022525"/>
    </source>
</evidence>
<dbReference type="AlphaFoldDB" id="A0A8X6YR01"/>
<dbReference type="Proteomes" id="UP000886998">
    <property type="component" value="Unassembled WGS sequence"/>
</dbReference>
<evidence type="ECO:0000256" key="3">
    <source>
        <dbReference type="ARBA" id="ARBA00023157"/>
    </source>
</evidence>
<dbReference type="GO" id="GO:0030198">
    <property type="term" value="P:extracellular matrix organization"/>
    <property type="evidence" value="ECO:0007669"/>
    <property type="project" value="TreeGrafter"/>
</dbReference>
<dbReference type="InterPro" id="IPR050439">
    <property type="entry name" value="ADAMTS_ADAMTS-like"/>
</dbReference>
<dbReference type="PROSITE" id="PS50092">
    <property type="entry name" value="TSP1"/>
    <property type="match status" value="1"/>
</dbReference>
<comment type="subcellular location">
    <subcellularLocation>
        <location evidence="1">Secreted</location>
    </subcellularLocation>
</comment>
<dbReference type="Gene3D" id="2.20.100.10">
    <property type="entry name" value="Thrombospondin type-1 (TSP1) repeat"/>
    <property type="match status" value="1"/>
</dbReference>
<comment type="caution">
    <text evidence="4">The sequence shown here is derived from an EMBL/GenBank/DDBJ whole genome shotgun (WGS) entry which is preliminary data.</text>
</comment>
<dbReference type="PRINTS" id="PR01705">
    <property type="entry name" value="TSP1REPEAT"/>
</dbReference>
<dbReference type="SUPFAM" id="SSF82895">
    <property type="entry name" value="TSP-1 type 1 repeat"/>
    <property type="match status" value="1"/>
</dbReference>
<keyword evidence="2" id="KW-0964">Secreted</keyword>
<proteinExistence type="predicted"/>
<organism evidence="4 5">
    <name type="scientific">Trichonephila inaurata madagascariensis</name>
    <dbReference type="NCBI Taxonomy" id="2747483"/>
    <lineage>
        <taxon>Eukaryota</taxon>
        <taxon>Metazoa</taxon>
        <taxon>Ecdysozoa</taxon>
        <taxon>Arthropoda</taxon>
        <taxon>Chelicerata</taxon>
        <taxon>Arachnida</taxon>
        <taxon>Araneae</taxon>
        <taxon>Araneomorphae</taxon>
        <taxon>Entelegynae</taxon>
        <taxon>Araneoidea</taxon>
        <taxon>Nephilidae</taxon>
        <taxon>Trichonephila</taxon>
        <taxon>Trichonephila inaurata</taxon>
    </lineage>
</organism>
<dbReference type="EMBL" id="BMAV01021399">
    <property type="protein sequence ID" value="GFY75451.1"/>
    <property type="molecule type" value="Genomic_DNA"/>
</dbReference>
<dbReference type="PANTHER" id="PTHR13723:SF281">
    <property type="entry name" value="PAPILIN"/>
    <property type="match status" value="1"/>
</dbReference>
<reference evidence="4" key="1">
    <citation type="submission" date="2020-08" db="EMBL/GenBank/DDBJ databases">
        <title>Multicomponent nature underlies the extraordinary mechanical properties of spider dragline silk.</title>
        <authorList>
            <person name="Kono N."/>
            <person name="Nakamura H."/>
            <person name="Mori M."/>
            <person name="Yoshida Y."/>
            <person name="Ohtoshi R."/>
            <person name="Malay A.D."/>
            <person name="Moran D.A.P."/>
            <person name="Tomita M."/>
            <person name="Numata K."/>
            <person name="Arakawa K."/>
        </authorList>
    </citation>
    <scope>NUCLEOTIDE SEQUENCE</scope>
</reference>
<dbReference type="FunFam" id="2.20.100.10:FF:000001">
    <property type="entry name" value="semaphorin-5A isoform X1"/>
    <property type="match status" value="1"/>
</dbReference>
<keyword evidence="5" id="KW-1185">Reference proteome</keyword>
<dbReference type="InterPro" id="IPR000884">
    <property type="entry name" value="TSP1_rpt"/>
</dbReference>
<dbReference type="SMART" id="SM00209">
    <property type="entry name" value="TSP1"/>
    <property type="match status" value="1"/>
</dbReference>
<dbReference type="GO" id="GO:0004222">
    <property type="term" value="F:metalloendopeptidase activity"/>
    <property type="evidence" value="ECO:0007669"/>
    <property type="project" value="TreeGrafter"/>
</dbReference>
<dbReference type="Pfam" id="PF00090">
    <property type="entry name" value="TSP_1"/>
    <property type="match status" value="1"/>
</dbReference>
<sequence>MLVWSRDTTEIDRYSVRARYYSRIWSDWTPWSVCSRTCGGGVRQRTRVCKTRMVGYRVSDTCLGDTIEYELCSRHACSSLAEEFLDYQCSKRNGQVIGGRRINEWVPYRYGKNLGPKQGKTDLCVQLENEWLPCRDSEGSRAMCQRGKDDDAVSRHREILVHTEFLQRSLHFLIAERYIKRLRKSFKDRWLDELSKDTVLQHDDARPHTENKHANF</sequence>
<evidence type="ECO:0000313" key="5">
    <source>
        <dbReference type="Proteomes" id="UP000886998"/>
    </source>
</evidence>
<accession>A0A8X6YR01</accession>
<dbReference type="OrthoDB" id="5781878at2759"/>
<keyword evidence="3" id="KW-1015">Disulfide bond</keyword>
<evidence type="ECO:0000256" key="1">
    <source>
        <dbReference type="ARBA" id="ARBA00004613"/>
    </source>
</evidence>
<dbReference type="GO" id="GO:0006508">
    <property type="term" value="P:proteolysis"/>
    <property type="evidence" value="ECO:0007669"/>
    <property type="project" value="TreeGrafter"/>
</dbReference>
<dbReference type="InterPro" id="IPR036383">
    <property type="entry name" value="TSP1_rpt_sf"/>
</dbReference>
<evidence type="ECO:0000313" key="4">
    <source>
        <dbReference type="EMBL" id="GFY75451.1"/>
    </source>
</evidence>
<dbReference type="PANTHER" id="PTHR13723">
    <property type="entry name" value="ADAMTS A DISINTEGRIN AND METALLOPROTEASE WITH THROMBOSPONDIN MOTIFS PROTEASE"/>
    <property type="match status" value="1"/>
</dbReference>
<gene>
    <name evidence="4" type="primary">ADAMTSL5_1</name>
    <name evidence="4" type="ORF">TNIN_314121</name>
</gene>